<evidence type="ECO:0000313" key="3">
    <source>
        <dbReference type="EMBL" id="UTT63795.1"/>
    </source>
</evidence>
<evidence type="ECO:0000259" key="2">
    <source>
        <dbReference type="PROSITE" id="PS50263"/>
    </source>
</evidence>
<dbReference type="Proteomes" id="UP001060039">
    <property type="component" value="Chromosome"/>
</dbReference>
<gene>
    <name evidence="3" type="ORF">NNL39_08760</name>
</gene>
<dbReference type="GO" id="GO:0016787">
    <property type="term" value="F:hydrolase activity"/>
    <property type="evidence" value="ECO:0007669"/>
    <property type="project" value="UniProtKB-KW"/>
</dbReference>
<feature type="domain" description="CN hydrolase" evidence="2">
    <location>
        <begin position="9"/>
        <end position="249"/>
    </location>
</feature>
<keyword evidence="4" id="KW-1185">Reference proteome</keyword>
<dbReference type="CDD" id="cd07581">
    <property type="entry name" value="nitrilase_3"/>
    <property type="match status" value="1"/>
</dbReference>
<organism evidence="3 4">
    <name type="scientific">Microcella humidisoli</name>
    <dbReference type="NCBI Taxonomy" id="2963406"/>
    <lineage>
        <taxon>Bacteria</taxon>
        <taxon>Bacillati</taxon>
        <taxon>Actinomycetota</taxon>
        <taxon>Actinomycetes</taxon>
        <taxon>Micrococcales</taxon>
        <taxon>Microbacteriaceae</taxon>
        <taxon>Microcella</taxon>
    </lineage>
</organism>
<proteinExistence type="inferred from homology"/>
<evidence type="ECO:0000256" key="1">
    <source>
        <dbReference type="ARBA" id="ARBA00010613"/>
    </source>
</evidence>
<dbReference type="PANTHER" id="PTHR23088:SF27">
    <property type="entry name" value="DEAMINATED GLUTATHIONE AMIDASE"/>
    <property type="match status" value="1"/>
</dbReference>
<comment type="similarity">
    <text evidence="1">Belongs to the carbon-nitrogen hydrolase superfamily. NIT1/NIT2 family.</text>
</comment>
<dbReference type="InterPro" id="IPR036526">
    <property type="entry name" value="C-N_Hydrolase_sf"/>
</dbReference>
<reference evidence="3" key="1">
    <citation type="submission" date="2022-07" db="EMBL/GenBank/DDBJ databases">
        <title>Taxonomic analysis of Microcella humidisoli nov. sp., isolated from riverside soil.</title>
        <authorList>
            <person name="Molina K.M."/>
            <person name="Kim S.B."/>
        </authorList>
    </citation>
    <scope>NUCLEOTIDE SEQUENCE</scope>
    <source>
        <strain evidence="3">MMS21-STM10</strain>
    </source>
</reference>
<dbReference type="Gene3D" id="3.60.110.10">
    <property type="entry name" value="Carbon-nitrogen hydrolase"/>
    <property type="match status" value="1"/>
</dbReference>
<dbReference type="PANTHER" id="PTHR23088">
    <property type="entry name" value="NITRILASE-RELATED"/>
    <property type="match status" value="1"/>
</dbReference>
<protein>
    <submittedName>
        <fullName evidence="3">Carbon-nitrogen hydrolase family protein</fullName>
    </submittedName>
</protein>
<dbReference type="InterPro" id="IPR003010">
    <property type="entry name" value="C-N_Hydrolase"/>
</dbReference>
<dbReference type="SUPFAM" id="SSF56317">
    <property type="entry name" value="Carbon-nitrogen hydrolase"/>
    <property type="match status" value="1"/>
</dbReference>
<dbReference type="InterPro" id="IPR001110">
    <property type="entry name" value="UPF0012_CS"/>
</dbReference>
<name>A0ABY5FZN1_9MICO</name>
<sequence length="272" mass="28556">MVSTASVSAVVAVAQFGPVADRDANLAAMRSLAMHAVEQGAGLVVFPEYSSYFSPVMGPDWLAAAEPLDGSFVEGLGDLASETGAIIVAGLIESGTRDDRFRNTVVAVAPGGALLAVSRKLHLYDAFGATESAWAEPGAIEPPQLFDAIGLRVGIQTCYDLRFPEVTRRLVDAGAELVLVPSEWVAGPGKVHALTTLVTARAIENTVYVAAADHIPPVGVGHSMIVDARGELLASIETATDAVVAPVSRDHLDEVRRLNPALRLRRFGVVPL</sequence>
<accession>A0ABY5FZN1</accession>
<dbReference type="EMBL" id="CP101497">
    <property type="protein sequence ID" value="UTT63795.1"/>
    <property type="molecule type" value="Genomic_DNA"/>
</dbReference>
<dbReference type="PROSITE" id="PS50263">
    <property type="entry name" value="CN_HYDROLASE"/>
    <property type="match status" value="1"/>
</dbReference>
<dbReference type="PROSITE" id="PS01227">
    <property type="entry name" value="UPF0012"/>
    <property type="match status" value="1"/>
</dbReference>
<evidence type="ECO:0000313" key="4">
    <source>
        <dbReference type="Proteomes" id="UP001060039"/>
    </source>
</evidence>
<dbReference type="Pfam" id="PF00795">
    <property type="entry name" value="CN_hydrolase"/>
    <property type="match status" value="1"/>
</dbReference>
<keyword evidence="3" id="KW-0378">Hydrolase</keyword>